<dbReference type="Pfam" id="PF01807">
    <property type="entry name" value="Zn_ribbon_DnaG"/>
    <property type="match status" value="1"/>
</dbReference>
<dbReference type="InterPro" id="IPR006295">
    <property type="entry name" value="DNA_primase_DnaG"/>
</dbReference>
<dbReference type="CDD" id="cd03364">
    <property type="entry name" value="TOPRIM_DnaG_primases"/>
    <property type="match status" value="1"/>
</dbReference>
<comment type="caution">
    <text evidence="15">The sequence shown here is derived from an EMBL/GenBank/DDBJ whole genome shotgun (WGS) entry which is preliminary data.</text>
</comment>
<keyword evidence="16" id="KW-1185">Reference proteome</keyword>
<proteinExistence type="inferred from homology"/>
<keyword evidence="8 12" id="KW-0862">Zinc</keyword>
<keyword evidence="11 12" id="KW-0804">Transcription</keyword>
<dbReference type="EC" id="2.7.7.101" evidence="12"/>
<protein>
    <recommendedName>
        <fullName evidence="12 13">DNA primase</fullName>
        <ecNumber evidence="12">2.7.7.101</ecNumber>
    </recommendedName>
</protein>
<dbReference type="Pfam" id="PF08275">
    <property type="entry name" value="DNAG_N"/>
    <property type="match status" value="1"/>
</dbReference>
<evidence type="ECO:0000256" key="9">
    <source>
        <dbReference type="ARBA" id="ARBA00022842"/>
    </source>
</evidence>
<dbReference type="InterPro" id="IPR050219">
    <property type="entry name" value="DnaG_primase"/>
</dbReference>
<dbReference type="InterPro" id="IPR002694">
    <property type="entry name" value="Znf_CHC2"/>
</dbReference>
<dbReference type="InterPro" id="IPR006171">
    <property type="entry name" value="TOPRIM_dom"/>
</dbReference>
<dbReference type="SMART" id="SM00400">
    <property type="entry name" value="ZnF_CHCC"/>
    <property type="match status" value="1"/>
</dbReference>
<accession>A0ABW5DNI4</accession>
<evidence type="ECO:0000256" key="6">
    <source>
        <dbReference type="ARBA" id="ARBA00022723"/>
    </source>
</evidence>
<evidence type="ECO:0000256" key="4">
    <source>
        <dbReference type="ARBA" id="ARBA00022695"/>
    </source>
</evidence>
<keyword evidence="5 12" id="KW-0235">DNA replication</keyword>
<evidence type="ECO:0000256" key="1">
    <source>
        <dbReference type="ARBA" id="ARBA00022478"/>
    </source>
</evidence>
<dbReference type="InterPro" id="IPR037068">
    <property type="entry name" value="DNA_primase_core_N_sf"/>
</dbReference>
<evidence type="ECO:0000256" key="2">
    <source>
        <dbReference type="ARBA" id="ARBA00022515"/>
    </source>
</evidence>
<dbReference type="PANTHER" id="PTHR30313:SF2">
    <property type="entry name" value="DNA PRIMASE"/>
    <property type="match status" value="1"/>
</dbReference>
<comment type="catalytic activity">
    <reaction evidence="12">
        <text>ssDNA + n NTP = ssDNA/pppN(pN)n-1 hybrid + (n-1) diphosphate.</text>
        <dbReference type="EC" id="2.7.7.101"/>
    </reaction>
</comment>
<keyword evidence="1 12" id="KW-0240">DNA-directed RNA polymerase</keyword>
<evidence type="ECO:0000256" key="13">
    <source>
        <dbReference type="PIRNR" id="PIRNR002811"/>
    </source>
</evidence>
<dbReference type="NCBIfam" id="TIGR01391">
    <property type="entry name" value="dnaG"/>
    <property type="match status" value="1"/>
</dbReference>
<dbReference type="Gene3D" id="3.40.1360.10">
    <property type="match status" value="1"/>
</dbReference>
<name>A0ABW5DNI4_9PROT</name>
<evidence type="ECO:0000313" key="16">
    <source>
        <dbReference type="Proteomes" id="UP001597295"/>
    </source>
</evidence>
<comment type="function">
    <text evidence="12 13">RNA polymerase that catalyzes the synthesis of short RNA molecules used as primers for DNA polymerase during DNA replication.</text>
</comment>
<dbReference type="PANTHER" id="PTHR30313">
    <property type="entry name" value="DNA PRIMASE"/>
    <property type="match status" value="1"/>
</dbReference>
<keyword evidence="7 12" id="KW-0863">Zinc-finger</keyword>
<sequence length="664" mass="73107">MAFPPEFLEELRGRITLSSVVGRRVKLAKKGREFSGLCPFHNEKSPSFFVNDDKAFYHCFGCGKHGDAVSFVIDTEGLGFREAVERLAGEAGMEVPTDTPVDREVVVRRQGAEAACEAAAAYFQEQLRTNDGKDALAYLLGRGVTQQDISHHRLGWAPDRREGLKQSLIAKGFTEDVLIEAGLIILPEDRPGTYDRFRGRVMFPIADRRGKVIAFGGRAMGDAKPKYLNSPETSLFHKGRTLYALNHARIAAAREGRVIVVEGYMDVVAMHRKGFATAVAPLGTALTEEQMGELWKLAPEPILCLDGDSAGQRAMARAAERALPLLKPGKSLRFATLPEGQDPDDLLAQPGGAEKLRRALADAIPLIEALWRIETGVHSLDTPEKKAEFKVRLRDRVSSIKNDDVRALYGQDIQARLEEKFGRLERFAPGAVPPRHIDREAEVFFNGRLFQAGKSFRAGERNERNKKNNNKKNHSAGLRMHLASLEYQGASTPIGPNEDFIKVLPANADRVTSAIGAEQALELLTLMIFNPVLAEEALESLADITLADAALDSLCREIVSVTAAHPGLDVGTLQSHLTENGHALTLQQVTTPDVLNRYPLARPDAYLPDARTRARVLLADLKRSRLKADMEEASAVLAAEASPEAWERVKRLREQIATMAAEQE</sequence>
<keyword evidence="10 12" id="KW-0238">DNA-binding</keyword>
<feature type="zinc finger region" description="CHC2-type" evidence="12">
    <location>
        <begin position="38"/>
        <end position="62"/>
    </location>
</feature>
<dbReference type="Gene3D" id="3.90.980.10">
    <property type="entry name" value="DNA primase, catalytic core, N-terminal domain"/>
    <property type="match status" value="1"/>
</dbReference>
<dbReference type="InterPro" id="IPR034151">
    <property type="entry name" value="TOPRIM_DnaG_bac"/>
</dbReference>
<feature type="domain" description="Toprim" evidence="14">
    <location>
        <begin position="256"/>
        <end position="338"/>
    </location>
</feature>
<keyword evidence="2 12" id="KW-0639">Primosome</keyword>
<dbReference type="SMART" id="SM00493">
    <property type="entry name" value="TOPRIM"/>
    <property type="match status" value="1"/>
</dbReference>
<evidence type="ECO:0000259" key="14">
    <source>
        <dbReference type="PROSITE" id="PS50880"/>
    </source>
</evidence>
<evidence type="ECO:0000256" key="5">
    <source>
        <dbReference type="ARBA" id="ARBA00022705"/>
    </source>
</evidence>
<dbReference type="Gene3D" id="3.90.580.10">
    <property type="entry name" value="Zinc finger, CHC2-type domain"/>
    <property type="match status" value="1"/>
</dbReference>
<dbReference type="PIRSF" id="PIRSF002811">
    <property type="entry name" value="DnaG"/>
    <property type="match status" value="1"/>
</dbReference>
<dbReference type="RefSeq" id="WP_379874361.1">
    <property type="nucleotide sequence ID" value="NZ_JBHUIP010000001.1"/>
</dbReference>
<dbReference type="SUPFAM" id="SSF56731">
    <property type="entry name" value="DNA primase core"/>
    <property type="match status" value="1"/>
</dbReference>
<dbReference type="InterPro" id="IPR036977">
    <property type="entry name" value="DNA_primase_Znf_CHC2"/>
</dbReference>
<dbReference type="Pfam" id="PF13662">
    <property type="entry name" value="Toprim_4"/>
    <property type="match status" value="1"/>
</dbReference>
<evidence type="ECO:0000256" key="8">
    <source>
        <dbReference type="ARBA" id="ARBA00022833"/>
    </source>
</evidence>
<comment type="subunit">
    <text evidence="12">Monomer. Interacts with DnaB.</text>
</comment>
<dbReference type="InterPro" id="IPR030846">
    <property type="entry name" value="DnaG_bac"/>
</dbReference>
<evidence type="ECO:0000313" key="15">
    <source>
        <dbReference type="EMBL" id="MFD2261496.1"/>
    </source>
</evidence>
<comment type="cofactor">
    <cofactor evidence="12 13">
        <name>Zn(2+)</name>
        <dbReference type="ChEBI" id="CHEBI:29105"/>
    </cofactor>
    <text evidence="12 13">Binds 1 zinc ion per monomer.</text>
</comment>
<dbReference type="EMBL" id="JBHUIP010000001">
    <property type="protein sequence ID" value="MFD2261496.1"/>
    <property type="molecule type" value="Genomic_DNA"/>
</dbReference>
<dbReference type="HAMAP" id="MF_00974">
    <property type="entry name" value="DNA_primase_DnaG"/>
    <property type="match status" value="1"/>
</dbReference>
<evidence type="ECO:0000256" key="11">
    <source>
        <dbReference type="ARBA" id="ARBA00023163"/>
    </source>
</evidence>
<dbReference type="SUPFAM" id="SSF57783">
    <property type="entry name" value="Zinc beta-ribbon"/>
    <property type="match status" value="1"/>
</dbReference>
<reference evidence="16" key="1">
    <citation type="journal article" date="2019" name="Int. J. Syst. Evol. Microbiol.">
        <title>The Global Catalogue of Microorganisms (GCM) 10K type strain sequencing project: providing services to taxonomists for standard genome sequencing and annotation.</title>
        <authorList>
            <consortium name="The Broad Institute Genomics Platform"/>
            <consortium name="The Broad Institute Genome Sequencing Center for Infectious Disease"/>
            <person name="Wu L."/>
            <person name="Ma J."/>
        </authorList>
    </citation>
    <scope>NUCLEOTIDE SEQUENCE [LARGE SCALE GENOMIC DNA]</scope>
    <source>
        <strain evidence="16">CGMCC 1.19062</strain>
    </source>
</reference>
<organism evidence="15 16">
    <name type="scientific">Lacibacterium aquatile</name>
    <dbReference type="NCBI Taxonomy" id="1168082"/>
    <lineage>
        <taxon>Bacteria</taxon>
        <taxon>Pseudomonadati</taxon>
        <taxon>Pseudomonadota</taxon>
        <taxon>Alphaproteobacteria</taxon>
        <taxon>Rhodospirillales</taxon>
        <taxon>Rhodospirillaceae</taxon>
    </lineage>
</organism>
<evidence type="ECO:0000256" key="7">
    <source>
        <dbReference type="ARBA" id="ARBA00022771"/>
    </source>
</evidence>
<comment type="domain">
    <text evidence="12">Contains an N-terminal zinc-binding domain, a central core domain that contains the primase activity, and a C-terminal DnaB-binding domain.</text>
</comment>
<dbReference type="Proteomes" id="UP001597295">
    <property type="component" value="Unassembled WGS sequence"/>
</dbReference>
<keyword evidence="4 12" id="KW-0548">Nucleotidyltransferase</keyword>
<keyword evidence="3 12" id="KW-0808">Transferase</keyword>
<comment type="similarity">
    <text evidence="12 13">Belongs to the DnaG primase family.</text>
</comment>
<gene>
    <name evidence="12 15" type="primary">dnaG</name>
    <name evidence="15" type="ORF">ACFSM5_01260</name>
</gene>
<keyword evidence="9" id="KW-0460">Magnesium</keyword>
<evidence type="ECO:0000256" key="10">
    <source>
        <dbReference type="ARBA" id="ARBA00023125"/>
    </source>
</evidence>
<keyword evidence="6 12" id="KW-0479">Metal-binding</keyword>
<dbReference type="InterPro" id="IPR013264">
    <property type="entry name" value="DNAG_N"/>
</dbReference>
<dbReference type="PROSITE" id="PS50880">
    <property type="entry name" value="TOPRIM"/>
    <property type="match status" value="1"/>
</dbReference>
<evidence type="ECO:0000256" key="12">
    <source>
        <dbReference type="HAMAP-Rule" id="MF_00974"/>
    </source>
</evidence>
<evidence type="ECO:0000256" key="3">
    <source>
        <dbReference type="ARBA" id="ARBA00022679"/>
    </source>
</evidence>